<proteinExistence type="inferred from homology"/>
<dbReference type="PANTHER" id="PTHR34002">
    <property type="entry name" value="BLR1656 PROTEIN"/>
    <property type="match status" value="1"/>
</dbReference>
<dbReference type="InterPro" id="IPR013320">
    <property type="entry name" value="ConA-like_dom_sf"/>
</dbReference>
<evidence type="ECO:0000313" key="5">
    <source>
        <dbReference type="Proteomes" id="UP000256645"/>
    </source>
</evidence>
<accession>A0A3D8QD50</accession>
<gene>
    <name evidence="4" type="ORF">BP6252_12870</name>
</gene>
<sequence length="276" mass="29762">MPSFIKALALLASLSTTFAAPSRYANHQASTTTTAAAQASTDLCGTADYIILDSSPWIVYNMLYNADVTVGTQCTVYDSMSTASDGTKSVKWDSVANIEYVESTNNVPKGYSFVGLTQNLENTVNAISSIPTSYNWTRTNTTTFKGNICYDFMTNDVSGDSTSSDSQELMLWLQYEGGQLPIGWGTPTATIDSLFGTSWKLYQGVNTDTGITVSSLLPDTQFDGSFEGDLKDWLLALVNLNVFAATTYVNVGNAGTEFFYGDSIMNATLALQIDLA</sequence>
<keyword evidence="2" id="KW-0326">Glycosidase</keyword>
<evidence type="ECO:0000256" key="3">
    <source>
        <dbReference type="SAM" id="SignalP"/>
    </source>
</evidence>
<dbReference type="PANTHER" id="PTHR34002:SF9">
    <property type="entry name" value="XYLOGLUCAN-SPECIFIC ENDO-BETA-1,4-GLUCANASE A"/>
    <property type="match status" value="1"/>
</dbReference>
<feature type="chain" id="PRO_5017728058" description="Endoglucanase-1" evidence="3">
    <location>
        <begin position="20"/>
        <end position="276"/>
    </location>
</feature>
<dbReference type="EMBL" id="PDLM01000016">
    <property type="protein sequence ID" value="RDW59783.1"/>
    <property type="molecule type" value="Genomic_DNA"/>
</dbReference>
<evidence type="ECO:0000256" key="2">
    <source>
        <dbReference type="RuleBase" id="RU361163"/>
    </source>
</evidence>
<evidence type="ECO:0000256" key="1">
    <source>
        <dbReference type="ARBA" id="ARBA00005519"/>
    </source>
</evidence>
<keyword evidence="3" id="KW-0732">Signal</keyword>
<dbReference type="Proteomes" id="UP000256645">
    <property type="component" value="Unassembled WGS sequence"/>
</dbReference>
<dbReference type="Pfam" id="PF01670">
    <property type="entry name" value="Glyco_hydro_12"/>
    <property type="match status" value="1"/>
</dbReference>
<comment type="similarity">
    <text evidence="1 2">Belongs to the glycosyl hydrolase 12 (cellulase H) family.</text>
</comment>
<dbReference type="AlphaFoldDB" id="A0A3D8QD50"/>
<keyword evidence="2" id="KW-0119">Carbohydrate metabolism</keyword>
<dbReference type="GO" id="GO:0008810">
    <property type="term" value="F:cellulase activity"/>
    <property type="evidence" value="ECO:0007669"/>
    <property type="project" value="InterPro"/>
</dbReference>
<keyword evidence="2" id="KW-0624">Polysaccharide degradation</keyword>
<name>A0A3D8QD50_9HELO</name>
<dbReference type="Gene3D" id="2.60.120.180">
    <property type="match status" value="1"/>
</dbReference>
<dbReference type="OrthoDB" id="89349at2759"/>
<evidence type="ECO:0000313" key="4">
    <source>
        <dbReference type="EMBL" id="RDW59783.1"/>
    </source>
</evidence>
<protein>
    <recommendedName>
        <fullName evidence="6">Endoglucanase-1</fullName>
    </recommendedName>
</protein>
<comment type="caution">
    <text evidence="4">The sequence shown here is derived from an EMBL/GenBank/DDBJ whole genome shotgun (WGS) entry which is preliminary data.</text>
</comment>
<dbReference type="SUPFAM" id="SSF49899">
    <property type="entry name" value="Concanavalin A-like lectins/glucanases"/>
    <property type="match status" value="1"/>
</dbReference>
<organism evidence="4 5">
    <name type="scientific">Coleophoma cylindrospora</name>
    <dbReference type="NCBI Taxonomy" id="1849047"/>
    <lineage>
        <taxon>Eukaryota</taxon>
        <taxon>Fungi</taxon>
        <taxon>Dikarya</taxon>
        <taxon>Ascomycota</taxon>
        <taxon>Pezizomycotina</taxon>
        <taxon>Leotiomycetes</taxon>
        <taxon>Helotiales</taxon>
        <taxon>Dermateaceae</taxon>
        <taxon>Coleophoma</taxon>
    </lineage>
</organism>
<keyword evidence="5" id="KW-1185">Reference proteome</keyword>
<dbReference type="GO" id="GO:0000272">
    <property type="term" value="P:polysaccharide catabolic process"/>
    <property type="evidence" value="ECO:0007669"/>
    <property type="project" value="UniProtKB-KW"/>
</dbReference>
<evidence type="ECO:0008006" key="6">
    <source>
        <dbReference type="Google" id="ProtNLM"/>
    </source>
</evidence>
<feature type="signal peptide" evidence="3">
    <location>
        <begin position="1"/>
        <end position="19"/>
    </location>
</feature>
<dbReference type="STRING" id="1849047.A0A3D8QD50"/>
<dbReference type="InterPro" id="IPR002594">
    <property type="entry name" value="GH12"/>
</dbReference>
<reference evidence="4 5" key="1">
    <citation type="journal article" date="2018" name="IMA Fungus">
        <title>IMA Genome-F 9: Draft genome sequence of Annulohypoxylon stygium, Aspergillus mulundensis, Berkeleyomyces basicola (syn. Thielaviopsis basicola), Ceratocystis smalleyi, two Cercospora beticola strains, Coleophoma cylindrospora, Fusarium fracticaudum, Phialophora cf. hyalina, and Morchella septimelata.</title>
        <authorList>
            <person name="Wingfield B.D."/>
            <person name="Bills G.F."/>
            <person name="Dong Y."/>
            <person name="Huang W."/>
            <person name="Nel W.J."/>
            <person name="Swalarsk-Parry B.S."/>
            <person name="Vaghefi N."/>
            <person name="Wilken P.M."/>
            <person name="An Z."/>
            <person name="de Beer Z.W."/>
            <person name="De Vos L."/>
            <person name="Chen L."/>
            <person name="Duong T.A."/>
            <person name="Gao Y."/>
            <person name="Hammerbacher A."/>
            <person name="Kikkert J.R."/>
            <person name="Li Y."/>
            <person name="Li H."/>
            <person name="Li K."/>
            <person name="Li Q."/>
            <person name="Liu X."/>
            <person name="Ma X."/>
            <person name="Naidoo K."/>
            <person name="Pethybridge S.J."/>
            <person name="Sun J."/>
            <person name="Steenkamp E.T."/>
            <person name="van der Nest M.A."/>
            <person name="van Wyk S."/>
            <person name="Wingfield M.J."/>
            <person name="Xiong C."/>
            <person name="Yue Q."/>
            <person name="Zhang X."/>
        </authorList>
    </citation>
    <scope>NUCLEOTIDE SEQUENCE [LARGE SCALE GENOMIC DNA]</scope>
    <source>
        <strain evidence="4 5">BP6252</strain>
    </source>
</reference>
<dbReference type="InterPro" id="IPR013319">
    <property type="entry name" value="GH11/12"/>
</dbReference>
<keyword evidence="2" id="KW-0378">Hydrolase</keyword>